<evidence type="ECO:0008006" key="3">
    <source>
        <dbReference type="Google" id="ProtNLM"/>
    </source>
</evidence>
<evidence type="ECO:0000313" key="1">
    <source>
        <dbReference type="EMBL" id="CAH1193331.1"/>
    </source>
</evidence>
<comment type="caution">
    <text evidence="1">The sequence shown here is derived from an EMBL/GenBank/DDBJ whole genome shotgun (WGS) entry which is preliminary data.</text>
</comment>
<dbReference type="Pfam" id="PF08795">
    <property type="entry name" value="DUF1796"/>
    <property type="match status" value="1"/>
</dbReference>
<gene>
    <name evidence="1" type="ORF">PAECIP111892_01197</name>
</gene>
<evidence type="ECO:0000313" key="2">
    <source>
        <dbReference type="Proteomes" id="UP000838324"/>
    </source>
</evidence>
<dbReference type="EMBL" id="CAKMMG010000001">
    <property type="protein sequence ID" value="CAH1193331.1"/>
    <property type="molecule type" value="Genomic_DNA"/>
</dbReference>
<protein>
    <recommendedName>
        <fullName evidence="3">Peptidase</fullName>
    </recommendedName>
</protein>
<accession>A0ABN8FVR9</accession>
<sequence length="210" mass="24068">MDFNGIKGTYDVIFSLGKNCLVADQLSRHMLRKIGGVLDWVESPALPGVSHLLRNQFMNFMEFPNLAITGINEHAGCYIVRDAAYHIFSHHDFPLPENTPTQLLSYPELREKITRRVPRFLDTLRSSNRILFIRTEGTIHETAELLEVLNMQVAGEFNLLVINHAPVSGIVETPWPFPNVCALQIPLVPDEFHDNDYLWKTLLEGFHVRY</sequence>
<dbReference type="Proteomes" id="UP000838324">
    <property type="component" value="Unassembled WGS sequence"/>
</dbReference>
<dbReference type="RefSeq" id="WP_236330877.1">
    <property type="nucleotide sequence ID" value="NZ_CAKMMG010000001.1"/>
</dbReference>
<dbReference type="InterPro" id="IPR014903">
    <property type="entry name" value="DUF1796"/>
</dbReference>
<keyword evidence="2" id="KW-1185">Reference proteome</keyword>
<proteinExistence type="predicted"/>
<name>A0ABN8FVR9_9BACL</name>
<reference evidence="1" key="1">
    <citation type="submission" date="2022-01" db="EMBL/GenBank/DDBJ databases">
        <authorList>
            <person name="Criscuolo A."/>
        </authorList>
    </citation>
    <scope>NUCLEOTIDE SEQUENCE</scope>
    <source>
        <strain evidence="1">CIP111892</strain>
    </source>
</reference>
<organism evidence="1 2">
    <name type="scientific">Paenibacillus auburnensis</name>
    <dbReference type="NCBI Taxonomy" id="2905649"/>
    <lineage>
        <taxon>Bacteria</taxon>
        <taxon>Bacillati</taxon>
        <taxon>Bacillota</taxon>
        <taxon>Bacilli</taxon>
        <taxon>Bacillales</taxon>
        <taxon>Paenibacillaceae</taxon>
        <taxon>Paenibacillus</taxon>
    </lineage>
</organism>